<evidence type="ECO:0000256" key="1">
    <source>
        <dbReference type="SAM" id="SignalP"/>
    </source>
</evidence>
<dbReference type="Pfam" id="PF08332">
    <property type="entry name" value="CaMKII_AD"/>
    <property type="match status" value="1"/>
</dbReference>
<proteinExistence type="predicted"/>
<dbReference type="SUPFAM" id="SSF54427">
    <property type="entry name" value="NTF2-like"/>
    <property type="match status" value="1"/>
</dbReference>
<dbReference type="NCBIfam" id="TIGR02246">
    <property type="entry name" value="SgcJ/EcaC family oxidoreductase"/>
    <property type="match status" value="1"/>
</dbReference>
<dbReference type="GO" id="GO:0005516">
    <property type="term" value="F:calmodulin binding"/>
    <property type="evidence" value="ECO:0007669"/>
    <property type="project" value="InterPro"/>
</dbReference>
<dbReference type="OrthoDB" id="953853at2"/>
<accession>A0A2P2ECC2</accession>
<feature type="domain" description="Calcium/calmodulin-dependent protein kinase II association-domain" evidence="2">
    <location>
        <begin position="38"/>
        <end position="158"/>
    </location>
</feature>
<feature type="signal peptide" evidence="1">
    <location>
        <begin position="1"/>
        <end position="31"/>
    </location>
</feature>
<dbReference type="AlphaFoldDB" id="A0A2P2ECC2"/>
<dbReference type="GO" id="GO:0004683">
    <property type="term" value="F:calcium/calmodulin-dependent protein kinase activity"/>
    <property type="evidence" value="ECO:0007669"/>
    <property type="project" value="InterPro"/>
</dbReference>
<reference evidence="3 4" key="1">
    <citation type="journal article" date="2018" name="Genome Announc.">
        <title>Draft Genome Sequence of "Candidatus Phycosocius bacilliformis," an Alphaproteobacterial Ectosymbiont of the Hydrocarbon-Producing Green Alga Botryococcus braunii.</title>
        <authorList>
            <person name="Tanabe Y."/>
            <person name="Yamaguchi H."/>
            <person name="Watanabe M.M."/>
        </authorList>
    </citation>
    <scope>NUCLEOTIDE SEQUENCE [LARGE SCALE GENOMIC DNA]</scope>
    <source>
        <strain evidence="3 4">BOTRYCO-2</strain>
    </source>
</reference>
<name>A0A2P2ECC2_9PROT</name>
<organism evidence="3 4">
    <name type="scientific">Candidatus Phycosocius bacilliformis</name>
    <dbReference type="NCBI Taxonomy" id="1445552"/>
    <lineage>
        <taxon>Bacteria</taxon>
        <taxon>Pseudomonadati</taxon>
        <taxon>Pseudomonadota</taxon>
        <taxon>Alphaproteobacteria</taxon>
        <taxon>Caulobacterales</taxon>
        <taxon>Caulobacterales incertae sedis</taxon>
        <taxon>Candidatus Phycosocius</taxon>
    </lineage>
</organism>
<feature type="chain" id="PRO_5015186962" description="Calcium/calmodulin-dependent protein kinase II association-domain domain-containing protein" evidence="1">
    <location>
        <begin position="32"/>
        <end position="171"/>
    </location>
</feature>
<keyword evidence="1" id="KW-0732">Signal</keyword>
<comment type="caution">
    <text evidence="3">The sequence shown here is derived from an EMBL/GenBank/DDBJ whole genome shotgun (WGS) entry which is preliminary data.</text>
</comment>
<evidence type="ECO:0000313" key="3">
    <source>
        <dbReference type="EMBL" id="GBF58716.1"/>
    </source>
</evidence>
<dbReference type="RefSeq" id="WP_108985571.1">
    <property type="nucleotide sequence ID" value="NZ_BFBR01000007.1"/>
</dbReference>
<evidence type="ECO:0000259" key="2">
    <source>
        <dbReference type="Pfam" id="PF08332"/>
    </source>
</evidence>
<keyword evidence="4" id="KW-1185">Reference proteome</keyword>
<dbReference type="CDD" id="cd00531">
    <property type="entry name" value="NTF2_like"/>
    <property type="match status" value="1"/>
</dbReference>
<dbReference type="InterPro" id="IPR011944">
    <property type="entry name" value="Steroid_delta5-4_isomerase"/>
</dbReference>
<dbReference type="Gene3D" id="3.10.450.50">
    <property type="match status" value="1"/>
</dbReference>
<dbReference type="InterPro" id="IPR013543">
    <property type="entry name" value="Ca/CaM-dep_prot_kinase-assoc"/>
</dbReference>
<dbReference type="InterPro" id="IPR032710">
    <property type="entry name" value="NTF2-like_dom_sf"/>
</dbReference>
<gene>
    <name evidence="3" type="ORF">PbB2_02404</name>
</gene>
<dbReference type="Proteomes" id="UP000245086">
    <property type="component" value="Unassembled WGS sequence"/>
</dbReference>
<protein>
    <recommendedName>
        <fullName evidence="2">Calcium/calmodulin-dependent protein kinase II association-domain domain-containing protein</fullName>
    </recommendedName>
</protein>
<evidence type="ECO:0000313" key="4">
    <source>
        <dbReference type="Proteomes" id="UP000245086"/>
    </source>
</evidence>
<sequence length="171" mass="18983">MNIHHRSKLVPVILAVTLAAANLAALNPAHAKSNLPSKEEIAANFEAFKAAFATKDPKVLAGLFAPNAILEPTLSNQVRTTPAGVEAYFVDFVKLSPQPSINERHIEVLDENTAIDAGIWTFDLVRDGKPVWVTARYSFVWEKIDGRWRIQMLHSSVLPEPIKERPAPLQR</sequence>
<dbReference type="EMBL" id="BFBR01000007">
    <property type="protein sequence ID" value="GBF58716.1"/>
    <property type="molecule type" value="Genomic_DNA"/>
</dbReference>